<feature type="compositionally biased region" description="Polar residues" evidence="1">
    <location>
        <begin position="76"/>
        <end position="91"/>
    </location>
</feature>
<dbReference type="KEGG" id="sgra:EX895_005418"/>
<feature type="domain" description="Deoxyribonuclease NucA/NucB" evidence="3">
    <location>
        <begin position="43"/>
        <end position="136"/>
    </location>
</feature>
<dbReference type="RefSeq" id="XP_029737862.1">
    <property type="nucleotide sequence ID" value="XM_029886010.1"/>
</dbReference>
<accession>A0A4U7KPT8</accession>
<evidence type="ECO:0000313" key="5">
    <source>
        <dbReference type="Proteomes" id="UP000306050"/>
    </source>
</evidence>
<keyword evidence="5" id="KW-1185">Reference proteome</keyword>
<reference evidence="4 5" key="1">
    <citation type="submission" date="2019-05" db="EMBL/GenBank/DDBJ databases">
        <title>Sporisorium graminicola CBS 10092 draft sequencing and annotation.</title>
        <authorList>
            <person name="Solano-Gonzalez S."/>
            <person name="Caddick M.X."/>
            <person name="Darby A."/>
        </authorList>
    </citation>
    <scope>NUCLEOTIDE SEQUENCE [LARGE SCALE GENOMIC DNA]</scope>
    <source>
        <strain evidence="4 5">CBS 10092</strain>
    </source>
</reference>
<proteinExistence type="predicted"/>
<dbReference type="Proteomes" id="UP000306050">
    <property type="component" value="Chromosome SGRAM_6"/>
</dbReference>
<dbReference type="OrthoDB" id="3259102at2759"/>
<comment type="caution">
    <text evidence="4">The sequence shown here is derived from an EMBL/GenBank/DDBJ whole genome shotgun (WGS) entry which is preliminary data.</text>
</comment>
<feature type="chain" id="PRO_5020521290" description="Deoxyribonuclease NucA/NucB domain-containing protein" evidence="2">
    <location>
        <begin position="26"/>
        <end position="221"/>
    </location>
</feature>
<dbReference type="InterPro" id="IPR029476">
    <property type="entry name" value="DNase_NucA_NucB"/>
</dbReference>
<sequence>MQTRTLSLLATLALLAAITTTTTHAATLTWDCTRVPNICSNDCYAIQCAGKPTTLHRDSADASTNRAETACKSPNRCANNPSDSNSCDEYPYASSQEGGAGSVTRCVPSTENSRQGGTLSSFYTNNGITDGDAYNVAFASTSGLQYCSGSCSNTGNEVIKRNLAIGPQYVPRQFVTEEGQVLTMFERVDSPGSLDSLVGTQTWLSHEERNVTIVAPVPSAQ</sequence>
<gene>
    <name evidence="4" type="ORF">EX895_005418</name>
</gene>
<feature type="signal peptide" evidence="2">
    <location>
        <begin position="1"/>
        <end position="25"/>
    </location>
</feature>
<organism evidence="4 5">
    <name type="scientific">Sporisorium graminicola</name>
    <dbReference type="NCBI Taxonomy" id="280036"/>
    <lineage>
        <taxon>Eukaryota</taxon>
        <taxon>Fungi</taxon>
        <taxon>Dikarya</taxon>
        <taxon>Basidiomycota</taxon>
        <taxon>Ustilaginomycotina</taxon>
        <taxon>Ustilaginomycetes</taxon>
        <taxon>Ustilaginales</taxon>
        <taxon>Ustilaginaceae</taxon>
        <taxon>Sporisorium</taxon>
    </lineage>
</organism>
<feature type="region of interest" description="Disordered" evidence="1">
    <location>
        <begin position="71"/>
        <end position="91"/>
    </location>
</feature>
<dbReference type="EMBL" id="SRRM01000019">
    <property type="protein sequence ID" value="TKY85877.1"/>
    <property type="molecule type" value="Genomic_DNA"/>
</dbReference>
<name>A0A4U7KPT8_9BASI</name>
<evidence type="ECO:0000259" key="3">
    <source>
        <dbReference type="Pfam" id="PF14040"/>
    </source>
</evidence>
<evidence type="ECO:0000256" key="2">
    <source>
        <dbReference type="SAM" id="SignalP"/>
    </source>
</evidence>
<dbReference type="AlphaFoldDB" id="A0A4U7KPT8"/>
<protein>
    <recommendedName>
        <fullName evidence="3">Deoxyribonuclease NucA/NucB domain-containing protein</fullName>
    </recommendedName>
</protein>
<evidence type="ECO:0000256" key="1">
    <source>
        <dbReference type="SAM" id="MobiDB-lite"/>
    </source>
</evidence>
<keyword evidence="2" id="KW-0732">Signal</keyword>
<evidence type="ECO:0000313" key="4">
    <source>
        <dbReference type="EMBL" id="TKY85877.1"/>
    </source>
</evidence>
<dbReference type="Pfam" id="PF14040">
    <property type="entry name" value="DNase_NucA_NucB"/>
    <property type="match status" value="1"/>
</dbReference>
<dbReference type="GeneID" id="40728313"/>